<dbReference type="AlphaFoldDB" id="A0A517N2H1"/>
<dbReference type="InterPro" id="IPR025202">
    <property type="entry name" value="PLD-like_dom"/>
</dbReference>
<evidence type="ECO:0000256" key="6">
    <source>
        <dbReference type="ARBA" id="ARBA00022989"/>
    </source>
</evidence>
<evidence type="ECO:0000256" key="3">
    <source>
        <dbReference type="ARBA" id="ARBA00022679"/>
    </source>
</evidence>
<keyword evidence="3 11" id="KW-0808">Transferase</keyword>
<comment type="subcellular location">
    <subcellularLocation>
        <location evidence="1">Cell membrane</location>
    </subcellularLocation>
</comment>
<feature type="transmembrane region" description="Helical" evidence="9">
    <location>
        <begin position="36"/>
        <end position="57"/>
    </location>
</feature>
<dbReference type="Proteomes" id="UP000319852">
    <property type="component" value="Chromosome"/>
</dbReference>
<sequence>MLNPIYLTVAATLLHITVVGTIFFRVVMRKPSVGVSLAWMILVGTIPAVGAVFYLLVGERRVGQRRVRRIEEMRMDYARLAEAVIDKGLTQVDWTQHPAGAQGMDRLGTSLAGLPTVAGSTGKLLTDSDAILQGIAQDIEAAKHSVLMEFYIWNAGGLADDVVEALIRAAERGVSCRVLVDAIGARPWWRTDQPERLRTSGVKVQAACPAGIFRALFSRNDLRLHRKVVVVDGEVAWTGSMNLVDPKFFKQDSDVGQWVDAMLRVEGSVIAPLAMTMISDWMLETDETLEEIVECANLRTVQSKGNQDIQVVPSGPVGTADAALQMLLALINAAQDELVLTTPYFVPDESIVRALRGAAGRGVAVHLVLPERVDSVLTRYASRSYYQELLEVGIYIHLFRGGLLHTKSVTADRAISMFGTVNIDMRSLWLNYEVSLYVYGETFGQHLRYVQEGYIADSDLVDLDEWGSRSLLQKMIENTLRLMSPVL</sequence>
<feature type="domain" description="PLD phosphodiesterase" evidence="10">
    <location>
        <begin position="400"/>
        <end position="427"/>
    </location>
</feature>
<feature type="transmembrane region" description="Helical" evidence="9">
    <location>
        <begin position="6"/>
        <end position="24"/>
    </location>
</feature>
<dbReference type="RefSeq" id="WP_145063449.1">
    <property type="nucleotide sequence ID" value="NZ_CP036263.1"/>
</dbReference>
<keyword evidence="5" id="KW-0677">Repeat</keyword>
<evidence type="ECO:0000259" key="10">
    <source>
        <dbReference type="PROSITE" id="PS50035"/>
    </source>
</evidence>
<keyword evidence="12" id="KW-1185">Reference proteome</keyword>
<keyword evidence="2" id="KW-1003">Cell membrane</keyword>
<evidence type="ECO:0000256" key="7">
    <source>
        <dbReference type="ARBA" id="ARBA00023136"/>
    </source>
</evidence>
<evidence type="ECO:0000256" key="8">
    <source>
        <dbReference type="NCBIfam" id="TIGR04265"/>
    </source>
</evidence>
<dbReference type="SMART" id="SM00155">
    <property type="entry name" value="PLDc"/>
    <property type="match status" value="2"/>
</dbReference>
<accession>A0A517N2H1</accession>
<reference evidence="11 12" key="1">
    <citation type="submission" date="2019-02" db="EMBL/GenBank/DDBJ databases">
        <title>Deep-cultivation of Planctomycetes and their phenomic and genomic characterization uncovers novel biology.</title>
        <authorList>
            <person name="Wiegand S."/>
            <person name="Jogler M."/>
            <person name="Boedeker C."/>
            <person name="Pinto D."/>
            <person name="Vollmers J."/>
            <person name="Rivas-Marin E."/>
            <person name="Kohn T."/>
            <person name="Peeters S.H."/>
            <person name="Heuer A."/>
            <person name="Rast P."/>
            <person name="Oberbeckmann S."/>
            <person name="Bunk B."/>
            <person name="Jeske O."/>
            <person name="Meyerdierks A."/>
            <person name="Storesund J.E."/>
            <person name="Kallscheuer N."/>
            <person name="Luecker S."/>
            <person name="Lage O.M."/>
            <person name="Pohl T."/>
            <person name="Merkel B.J."/>
            <person name="Hornburger P."/>
            <person name="Mueller R.-W."/>
            <person name="Bruemmer F."/>
            <person name="Labrenz M."/>
            <person name="Spormann A.M."/>
            <person name="Op den Camp H."/>
            <person name="Overmann J."/>
            <person name="Amann R."/>
            <person name="Jetten M.S.M."/>
            <person name="Mascher T."/>
            <person name="Medema M.H."/>
            <person name="Devos D.P."/>
            <person name="Kaster A.-K."/>
            <person name="Ovreas L."/>
            <person name="Rohde M."/>
            <person name="Galperin M.Y."/>
            <person name="Jogler C."/>
        </authorList>
    </citation>
    <scope>NUCLEOTIDE SEQUENCE [LARGE SCALE GENOMIC DNA]</scope>
    <source>
        <strain evidence="11 12">HG15A2</strain>
    </source>
</reference>
<dbReference type="KEGG" id="amob:HG15A2_46780"/>
<evidence type="ECO:0000256" key="2">
    <source>
        <dbReference type="ARBA" id="ARBA00022475"/>
    </source>
</evidence>
<organism evidence="11 12">
    <name type="scientific">Adhaeretor mobilis</name>
    <dbReference type="NCBI Taxonomy" id="1930276"/>
    <lineage>
        <taxon>Bacteria</taxon>
        <taxon>Pseudomonadati</taxon>
        <taxon>Planctomycetota</taxon>
        <taxon>Planctomycetia</taxon>
        <taxon>Pirellulales</taxon>
        <taxon>Lacipirellulaceae</taxon>
        <taxon>Adhaeretor</taxon>
    </lineage>
</organism>
<dbReference type="OrthoDB" id="9762009at2"/>
<dbReference type="EMBL" id="CP036263">
    <property type="protein sequence ID" value="QDT01336.1"/>
    <property type="molecule type" value="Genomic_DNA"/>
</dbReference>
<protein>
    <recommendedName>
        <fullName evidence="8">Cardiolipin synthase</fullName>
        <ecNumber evidence="8">2.7.8.-</ecNumber>
    </recommendedName>
</protein>
<name>A0A517N2H1_9BACT</name>
<dbReference type="NCBIfam" id="TIGR04265">
    <property type="entry name" value="bac_cardiolipin"/>
    <property type="match status" value="1"/>
</dbReference>
<dbReference type="InterPro" id="IPR022924">
    <property type="entry name" value="Cardiolipin_synthase"/>
</dbReference>
<dbReference type="Gene3D" id="3.30.870.10">
    <property type="entry name" value="Endonuclease Chain A"/>
    <property type="match status" value="2"/>
</dbReference>
<dbReference type="GO" id="GO:0005886">
    <property type="term" value="C:plasma membrane"/>
    <property type="evidence" value="ECO:0007669"/>
    <property type="project" value="UniProtKB-SubCell"/>
</dbReference>
<dbReference type="SUPFAM" id="SSF56024">
    <property type="entry name" value="Phospholipase D/nuclease"/>
    <property type="match status" value="2"/>
</dbReference>
<dbReference type="Pfam" id="PF13091">
    <property type="entry name" value="PLDc_2"/>
    <property type="match status" value="2"/>
</dbReference>
<keyword evidence="6 9" id="KW-1133">Transmembrane helix</keyword>
<dbReference type="GO" id="GO:0032049">
    <property type="term" value="P:cardiolipin biosynthetic process"/>
    <property type="evidence" value="ECO:0007669"/>
    <property type="project" value="UniProtKB-UniRule"/>
</dbReference>
<dbReference type="CDD" id="cd09158">
    <property type="entry name" value="PLDc_EcCLS_like_2"/>
    <property type="match status" value="1"/>
</dbReference>
<evidence type="ECO:0000313" key="12">
    <source>
        <dbReference type="Proteomes" id="UP000319852"/>
    </source>
</evidence>
<evidence type="ECO:0000256" key="5">
    <source>
        <dbReference type="ARBA" id="ARBA00022737"/>
    </source>
</evidence>
<dbReference type="PROSITE" id="PS50035">
    <property type="entry name" value="PLD"/>
    <property type="match status" value="2"/>
</dbReference>
<keyword evidence="4 9" id="KW-0812">Transmembrane</keyword>
<evidence type="ECO:0000256" key="1">
    <source>
        <dbReference type="ARBA" id="ARBA00004236"/>
    </source>
</evidence>
<dbReference type="PANTHER" id="PTHR21248">
    <property type="entry name" value="CARDIOLIPIN SYNTHASE"/>
    <property type="match status" value="1"/>
</dbReference>
<evidence type="ECO:0000256" key="9">
    <source>
        <dbReference type="SAM" id="Phobius"/>
    </source>
</evidence>
<dbReference type="GO" id="GO:0008808">
    <property type="term" value="F:cardiolipin synthase activity"/>
    <property type="evidence" value="ECO:0007669"/>
    <property type="project" value="UniProtKB-UniRule"/>
</dbReference>
<evidence type="ECO:0000313" key="11">
    <source>
        <dbReference type="EMBL" id="QDT01336.1"/>
    </source>
</evidence>
<gene>
    <name evidence="11" type="primary">cls_2</name>
    <name evidence="11" type="ORF">HG15A2_46780</name>
</gene>
<feature type="domain" description="PLD phosphodiesterase" evidence="10">
    <location>
        <begin position="220"/>
        <end position="247"/>
    </location>
</feature>
<evidence type="ECO:0000256" key="4">
    <source>
        <dbReference type="ARBA" id="ARBA00022692"/>
    </source>
</evidence>
<dbReference type="InterPro" id="IPR001736">
    <property type="entry name" value="PLipase_D/transphosphatidylase"/>
</dbReference>
<dbReference type="PANTHER" id="PTHR21248:SF22">
    <property type="entry name" value="PHOSPHOLIPASE D"/>
    <property type="match status" value="1"/>
</dbReference>
<dbReference type="EC" id="2.7.8.-" evidence="8"/>
<keyword evidence="7 9" id="KW-0472">Membrane</keyword>
<proteinExistence type="predicted"/>